<dbReference type="Gene3D" id="3.40.50.10380">
    <property type="entry name" value="Malic enzyme, N-terminal domain"/>
    <property type="match status" value="2"/>
</dbReference>
<gene>
    <name evidence="10" type="ORF">ANCCAN_14551</name>
</gene>
<dbReference type="GO" id="GO:0051287">
    <property type="term" value="F:NAD binding"/>
    <property type="evidence" value="ECO:0007669"/>
    <property type="project" value="InterPro"/>
</dbReference>
<comment type="similarity">
    <text evidence="3 6">Belongs to the malic enzymes family.</text>
</comment>
<reference evidence="10 11" key="1">
    <citation type="submission" date="2014-10" db="EMBL/GenBank/DDBJ databases">
        <title>Draft genome of the hookworm Ancylostoma caninum.</title>
        <authorList>
            <person name="Mitreva M."/>
        </authorList>
    </citation>
    <scope>NUCLEOTIDE SEQUENCE [LARGE SCALE GENOMIC DNA]</scope>
    <source>
        <strain evidence="10 11">Baltimore</strain>
    </source>
</reference>
<evidence type="ECO:0000256" key="4">
    <source>
        <dbReference type="ARBA" id="ARBA00022723"/>
    </source>
</evidence>
<organism evidence="10 11">
    <name type="scientific">Ancylostoma caninum</name>
    <name type="common">Dog hookworm</name>
    <dbReference type="NCBI Taxonomy" id="29170"/>
    <lineage>
        <taxon>Eukaryota</taxon>
        <taxon>Metazoa</taxon>
        <taxon>Ecdysozoa</taxon>
        <taxon>Nematoda</taxon>
        <taxon>Chromadorea</taxon>
        <taxon>Rhabditida</taxon>
        <taxon>Rhabditina</taxon>
        <taxon>Rhabditomorpha</taxon>
        <taxon>Strongyloidea</taxon>
        <taxon>Ancylostomatidae</taxon>
        <taxon>Ancylostomatinae</taxon>
        <taxon>Ancylostoma</taxon>
    </lineage>
</organism>
<dbReference type="EMBL" id="JOJR01000334">
    <property type="protein sequence ID" value="RCN39523.1"/>
    <property type="molecule type" value="Genomic_DNA"/>
</dbReference>
<dbReference type="InterPro" id="IPR012301">
    <property type="entry name" value="Malic_N_dom"/>
</dbReference>
<dbReference type="STRING" id="29170.A0A368G514"/>
<protein>
    <recommendedName>
        <fullName evidence="6">Malic enzyme</fullName>
    </recommendedName>
</protein>
<dbReference type="SMART" id="SM01274">
    <property type="entry name" value="malic"/>
    <property type="match status" value="2"/>
</dbReference>
<dbReference type="FunFam" id="3.40.50.720:FF:000060">
    <property type="entry name" value="Malic enzyme"/>
    <property type="match status" value="1"/>
</dbReference>
<dbReference type="InterPro" id="IPR001891">
    <property type="entry name" value="Malic_OxRdtase"/>
</dbReference>
<proteinExistence type="inferred from homology"/>
<sequence length="1177" mass="132920">MLRVQQCQLLKMGVRGISSSPALAKEVDLSDPKQLALHKLYRPERVTPREKGYDLLKNPRLNKGMAFSLYERHYLGIHGLLPPAFMTEEQQAYRVMTKLREQPDDLAKYIQLDELQDRTEKLFYRVLCDNVKELMPIVYTPTVGLACQKFGAIYRHPKGLYITVNDNSISKIHQILCNWPVSDVQAIVVTDGERILGLGDLGAYGMGIPVGKLALYVALGGIQPQWCLPVVIDVGTNNQKLLDDPFYIGLRRRRVRGPEYELLLDNFMKAATKRFGRDTLIQFEDFAFENAYTLLDRYKNEYCVFNDDIQGTAAVVVAGLLAATRVTGRPLSQKKMVFLGAGALCVNQMVDEGISEKEACDKIFMMDVGGLITKSRHRSLTDRHLRFAKDMDETKSLLEVVQKVQPEVLIGASTVAGAFTEEVIREMARINKRPVIFALSNPTTKAECTAEDAYRFTNGTVLYASGSPFDNVELNGKIYKPGQGNNSYIFPGVALAAIVFKAKHIPDKAFLLAARRCAQSVTVKSLEEYARLYPRLKDIRELSVHIAIDVSSHQKAITEKKLLVVERAFNMLRRLPPNLNKINFRGIAKTTWECQKAAQGQAYDLSNPQMLALHKLYRNERIHPRQRGFELLKNPHLNKGLAFSLRERHYLGLHGLLPATFMNIDQQVYRVMTRIREQPDNLSKYILLDELQNRAEKLFYRVLIENVKELLPIVYTPTVGLACQRFGAIYRCPKGLYISINDNSISKIYRILSNWPQEQVKAIVVTDGERILGLGDLGACGMGIPVGKLALYVALAGIRPSWCLPVVIDVGTNNQKNLEDPLYIGLRRKRVRGEEYDRLIDNFMKAVAKMYGRGTLVQFEDFAFENAYKFLDRYKDEYCVFNDDIQGTASVIVAGLIATTRVTNKKLCEQKFVFHGAGAAGLGIAELMVTHMLDEGATEEQACKCIYMNDIGGLVTKKRAEKMTERHRRFAKAGVSTQGGAFTPEIIKEMAAMNERPIIFALSNPTQKAECTAKDAIQHTNGKVLFASGSPFENVDFNGKLFKPGQGNNSYIFPGVGLAIVIWQAKKVPDRVFLIAARTCARMVPDKALNQYGRLYPRLKNIRELSVQIAIDVGEYLYKENLAMLWPKPENMEMYVRHQVYQAEYDELINKAYRWPEQDSKPGFPVPKLARSSMDDE</sequence>
<evidence type="ECO:0000313" key="11">
    <source>
        <dbReference type="Proteomes" id="UP000252519"/>
    </source>
</evidence>
<evidence type="ECO:0000256" key="5">
    <source>
        <dbReference type="ARBA" id="ARBA00023002"/>
    </source>
</evidence>
<feature type="domain" description="Malic enzyme N-terminal" evidence="9">
    <location>
        <begin position="116"/>
        <end position="299"/>
    </location>
</feature>
<dbReference type="GO" id="GO:0046872">
    <property type="term" value="F:metal ion binding"/>
    <property type="evidence" value="ECO:0007669"/>
    <property type="project" value="UniProtKB-KW"/>
</dbReference>
<feature type="domain" description="Malic enzyme N-terminal" evidence="9">
    <location>
        <begin position="692"/>
        <end position="875"/>
    </location>
</feature>
<dbReference type="GO" id="GO:0005739">
    <property type="term" value="C:mitochondrion"/>
    <property type="evidence" value="ECO:0007669"/>
    <property type="project" value="TreeGrafter"/>
</dbReference>
<dbReference type="PRINTS" id="PR00072">
    <property type="entry name" value="MALOXRDTASE"/>
</dbReference>
<dbReference type="CDD" id="cd05312">
    <property type="entry name" value="NAD_bind_1_malic_enz"/>
    <property type="match status" value="1"/>
</dbReference>
<dbReference type="SUPFAM" id="SSF53223">
    <property type="entry name" value="Aminoacid dehydrogenase-like, N-terminal domain"/>
    <property type="match status" value="2"/>
</dbReference>
<dbReference type="GO" id="GO:0004473">
    <property type="term" value="F:malate dehydrogenase (decarboxylating) (NADP+) activity"/>
    <property type="evidence" value="ECO:0007669"/>
    <property type="project" value="TreeGrafter"/>
</dbReference>
<dbReference type="InterPro" id="IPR015884">
    <property type="entry name" value="Malic_enzyme_CS"/>
</dbReference>
<name>A0A368G514_ANCCA</name>
<evidence type="ECO:0000256" key="6">
    <source>
        <dbReference type="RuleBase" id="RU003426"/>
    </source>
</evidence>
<dbReference type="SMART" id="SM00919">
    <property type="entry name" value="Malic_M"/>
    <property type="match status" value="2"/>
</dbReference>
<dbReference type="Gene3D" id="3.40.50.720">
    <property type="entry name" value="NAD(P)-binding Rossmann-like Domain"/>
    <property type="match status" value="3"/>
</dbReference>
<dbReference type="PROSITE" id="PS00331">
    <property type="entry name" value="MALIC_ENZYMES"/>
    <property type="match status" value="2"/>
</dbReference>
<dbReference type="PANTHER" id="PTHR23406:SF90">
    <property type="entry name" value="MALIC ENZYME-RELATED"/>
    <property type="match status" value="1"/>
</dbReference>
<dbReference type="InterPro" id="IPR036291">
    <property type="entry name" value="NAD(P)-bd_dom_sf"/>
</dbReference>
<dbReference type="InterPro" id="IPR037062">
    <property type="entry name" value="Malic_N_dom_sf"/>
</dbReference>
<dbReference type="GO" id="GO:0006108">
    <property type="term" value="P:malate metabolic process"/>
    <property type="evidence" value="ECO:0007669"/>
    <property type="project" value="TreeGrafter"/>
</dbReference>
<dbReference type="OrthoDB" id="5365701at2759"/>
<dbReference type="NCBIfam" id="NF010052">
    <property type="entry name" value="PRK13529.1"/>
    <property type="match status" value="2"/>
</dbReference>
<evidence type="ECO:0000259" key="9">
    <source>
        <dbReference type="SMART" id="SM01274"/>
    </source>
</evidence>
<keyword evidence="11" id="KW-1185">Reference proteome</keyword>
<dbReference type="Proteomes" id="UP000252519">
    <property type="component" value="Unassembled WGS sequence"/>
</dbReference>
<dbReference type="InterPro" id="IPR046346">
    <property type="entry name" value="Aminoacid_DH-like_N_sf"/>
</dbReference>
<evidence type="ECO:0000259" key="8">
    <source>
        <dbReference type="SMART" id="SM00919"/>
    </source>
</evidence>
<evidence type="ECO:0000256" key="3">
    <source>
        <dbReference type="ARBA" id="ARBA00008785"/>
    </source>
</evidence>
<keyword evidence="4 6" id="KW-0479">Metal-binding</keyword>
<dbReference type="PANTHER" id="PTHR23406">
    <property type="entry name" value="MALIC ENZYME-RELATED"/>
    <property type="match status" value="1"/>
</dbReference>
<feature type="region of interest" description="Disordered" evidence="7">
    <location>
        <begin position="1158"/>
        <end position="1177"/>
    </location>
</feature>
<comment type="caution">
    <text evidence="10">The sequence shown here is derived from an EMBL/GenBank/DDBJ whole genome shotgun (WGS) entry which is preliminary data.</text>
</comment>
<comment type="cofactor">
    <cofactor evidence="1">
        <name>Mn(2+)</name>
        <dbReference type="ChEBI" id="CHEBI:29035"/>
    </cofactor>
</comment>
<accession>A0A368G514</accession>
<evidence type="ECO:0000256" key="7">
    <source>
        <dbReference type="SAM" id="MobiDB-lite"/>
    </source>
</evidence>
<dbReference type="AlphaFoldDB" id="A0A368G514"/>
<dbReference type="Pfam" id="PF00390">
    <property type="entry name" value="malic"/>
    <property type="match status" value="2"/>
</dbReference>
<dbReference type="InterPro" id="IPR012302">
    <property type="entry name" value="Malic_NAD-bd"/>
</dbReference>
<keyword evidence="5 6" id="KW-0560">Oxidoreductase</keyword>
<dbReference type="Pfam" id="PF03949">
    <property type="entry name" value="Malic_M"/>
    <property type="match status" value="3"/>
</dbReference>
<dbReference type="FunFam" id="3.40.50.10380:FF:000004">
    <property type="entry name" value="Malic enzyme"/>
    <property type="match status" value="2"/>
</dbReference>
<evidence type="ECO:0000256" key="1">
    <source>
        <dbReference type="ARBA" id="ARBA00001936"/>
    </source>
</evidence>
<evidence type="ECO:0000313" key="10">
    <source>
        <dbReference type="EMBL" id="RCN39523.1"/>
    </source>
</evidence>
<evidence type="ECO:0000256" key="2">
    <source>
        <dbReference type="ARBA" id="ARBA00001946"/>
    </source>
</evidence>
<dbReference type="SUPFAM" id="SSF51735">
    <property type="entry name" value="NAD(P)-binding Rossmann-fold domains"/>
    <property type="match status" value="2"/>
</dbReference>
<feature type="domain" description="Malic enzyme NAD-binding" evidence="8">
    <location>
        <begin position="309"/>
        <end position="557"/>
    </location>
</feature>
<comment type="cofactor">
    <cofactor evidence="2">
        <name>Mg(2+)</name>
        <dbReference type="ChEBI" id="CHEBI:18420"/>
    </cofactor>
</comment>
<feature type="domain" description="Malic enzyme NAD-binding" evidence="8">
    <location>
        <begin position="885"/>
        <end position="1118"/>
    </location>
</feature>